<protein>
    <submittedName>
        <fullName evidence="12">Energy transducer TonB</fullName>
    </submittedName>
</protein>
<feature type="chain" id="PRO_5047502602" evidence="10">
    <location>
        <begin position="23"/>
        <end position="137"/>
    </location>
</feature>
<dbReference type="PANTHER" id="PTHR33446">
    <property type="entry name" value="PROTEIN TONB-RELATED"/>
    <property type="match status" value="1"/>
</dbReference>
<proteinExistence type="inferred from homology"/>
<evidence type="ECO:0000256" key="8">
    <source>
        <dbReference type="ARBA" id="ARBA00022989"/>
    </source>
</evidence>
<evidence type="ECO:0000256" key="4">
    <source>
        <dbReference type="ARBA" id="ARBA00022475"/>
    </source>
</evidence>
<gene>
    <name evidence="12" type="ORF">ACFSRY_13420</name>
</gene>
<evidence type="ECO:0000259" key="11">
    <source>
        <dbReference type="Pfam" id="PF03544"/>
    </source>
</evidence>
<keyword evidence="3" id="KW-0813">Transport</keyword>
<dbReference type="InterPro" id="IPR037682">
    <property type="entry name" value="TonB_C"/>
</dbReference>
<keyword evidence="8" id="KW-1133">Transmembrane helix</keyword>
<comment type="similarity">
    <text evidence="2">Belongs to the TonB family.</text>
</comment>
<evidence type="ECO:0000256" key="9">
    <source>
        <dbReference type="ARBA" id="ARBA00023136"/>
    </source>
</evidence>
<dbReference type="EMBL" id="JBHULU010000020">
    <property type="protein sequence ID" value="MFD2514870.1"/>
    <property type="molecule type" value="Genomic_DNA"/>
</dbReference>
<evidence type="ECO:0000256" key="2">
    <source>
        <dbReference type="ARBA" id="ARBA00006555"/>
    </source>
</evidence>
<evidence type="ECO:0000313" key="12">
    <source>
        <dbReference type="EMBL" id="MFD2514870.1"/>
    </source>
</evidence>
<keyword evidence="4" id="KW-1003">Cell membrane</keyword>
<evidence type="ECO:0000256" key="10">
    <source>
        <dbReference type="SAM" id="SignalP"/>
    </source>
</evidence>
<keyword evidence="9" id="KW-0472">Membrane</keyword>
<evidence type="ECO:0000313" key="13">
    <source>
        <dbReference type="Proteomes" id="UP001597544"/>
    </source>
</evidence>
<dbReference type="SUPFAM" id="SSF74653">
    <property type="entry name" value="TolA/TonB C-terminal domain"/>
    <property type="match status" value="1"/>
</dbReference>
<keyword evidence="10" id="KW-0732">Signal</keyword>
<dbReference type="InterPro" id="IPR051045">
    <property type="entry name" value="TonB-dependent_transducer"/>
</dbReference>
<dbReference type="Pfam" id="PF03544">
    <property type="entry name" value="TonB_C"/>
    <property type="match status" value="1"/>
</dbReference>
<dbReference type="Proteomes" id="UP001597544">
    <property type="component" value="Unassembled WGS sequence"/>
</dbReference>
<evidence type="ECO:0000256" key="7">
    <source>
        <dbReference type="ARBA" id="ARBA00022927"/>
    </source>
</evidence>
<dbReference type="Gene3D" id="3.30.1150.10">
    <property type="match status" value="1"/>
</dbReference>
<accession>A0ABW5IPK5</accession>
<dbReference type="RefSeq" id="WP_377508424.1">
    <property type="nucleotide sequence ID" value="NZ_JBHULU010000020.1"/>
</dbReference>
<evidence type="ECO:0000256" key="6">
    <source>
        <dbReference type="ARBA" id="ARBA00022692"/>
    </source>
</evidence>
<evidence type="ECO:0000256" key="1">
    <source>
        <dbReference type="ARBA" id="ARBA00004383"/>
    </source>
</evidence>
<feature type="domain" description="TonB C-terminal" evidence="11">
    <location>
        <begin position="67"/>
        <end position="131"/>
    </location>
</feature>
<keyword evidence="7" id="KW-0653">Protein transport</keyword>
<dbReference type="InterPro" id="IPR006260">
    <property type="entry name" value="TonB/TolA_C"/>
</dbReference>
<sequence>MKLTLATLLSAAFFLLLPFLCAAQQSTDSTTSNQVYSYVEEMPQYEGGFETMIEHVTSNIAYAGLQKKGKVVISFVVDPNGAVEDVQVIKSLEPALDEACVKAVYATDGNWTAGRQNGKDVAVRFVLPINFSKAKKR</sequence>
<name>A0ABW5IPK5_9BACT</name>
<comment type="subcellular location">
    <subcellularLocation>
        <location evidence="1">Cell inner membrane</location>
        <topology evidence="1">Single-pass membrane protein</topology>
        <orientation evidence="1">Periplasmic side</orientation>
    </subcellularLocation>
</comment>
<comment type="caution">
    <text evidence="12">The sequence shown here is derived from an EMBL/GenBank/DDBJ whole genome shotgun (WGS) entry which is preliminary data.</text>
</comment>
<keyword evidence="6" id="KW-0812">Transmembrane</keyword>
<keyword evidence="5" id="KW-0997">Cell inner membrane</keyword>
<evidence type="ECO:0000256" key="5">
    <source>
        <dbReference type="ARBA" id="ARBA00022519"/>
    </source>
</evidence>
<organism evidence="12 13">
    <name type="scientific">Pontibacter locisalis</name>
    <dbReference type="NCBI Taxonomy" id="1719035"/>
    <lineage>
        <taxon>Bacteria</taxon>
        <taxon>Pseudomonadati</taxon>
        <taxon>Bacteroidota</taxon>
        <taxon>Cytophagia</taxon>
        <taxon>Cytophagales</taxon>
        <taxon>Hymenobacteraceae</taxon>
        <taxon>Pontibacter</taxon>
    </lineage>
</organism>
<dbReference type="NCBIfam" id="TIGR01352">
    <property type="entry name" value="tonB_Cterm"/>
    <property type="match status" value="1"/>
</dbReference>
<evidence type="ECO:0000256" key="3">
    <source>
        <dbReference type="ARBA" id="ARBA00022448"/>
    </source>
</evidence>
<feature type="signal peptide" evidence="10">
    <location>
        <begin position="1"/>
        <end position="22"/>
    </location>
</feature>
<keyword evidence="13" id="KW-1185">Reference proteome</keyword>
<reference evidence="13" key="1">
    <citation type="journal article" date="2019" name="Int. J. Syst. Evol. Microbiol.">
        <title>The Global Catalogue of Microorganisms (GCM) 10K type strain sequencing project: providing services to taxonomists for standard genome sequencing and annotation.</title>
        <authorList>
            <consortium name="The Broad Institute Genomics Platform"/>
            <consortium name="The Broad Institute Genome Sequencing Center for Infectious Disease"/>
            <person name="Wu L."/>
            <person name="Ma J."/>
        </authorList>
    </citation>
    <scope>NUCLEOTIDE SEQUENCE [LARGE SCALE GENOMIC DNA]</scope>
    <source>
        <strain evidence="13">KCTC 42498</strain>
    </source>
</reference>
<dbReference type="PANTHER" id="PTHR33446:SF2">
    <property type="entry name" value="PROTEIN TONB"/>
    <property type="match status" value="1"/>
</dbReference>